<dbReference type="InterPro" id="IPR009091">
    <property type="entry name" value="RCC1/BLIP-II"/>
</dbReference>
<feature type="repeat" description="RCC1" evidence="2">
    <location>
        <begin position="175"/>
        <end position="222"/>
    </location>
</feature>
<dbReference type="Gene3D" id="2.130.10.30">
    <property type="entry name" value="Regulator of chromosome condensation 1/beta-lactamase-inhibitor protein II"/>
    <property type="match status" value="1"/>
</dbReference>
<feature type="repeat" description="RCC1" evidence="2">
    <location>
        <begin position="276"/>
        <end position="323"/>
    </location>
</feature>
<dbReference type="Pfam" id="PF00651">
    <property type="entry name" value="BTB"/>
    <property type="match status" value="1"/>
</dbReference>
<gene>
    <name evidence="4" type="ORF">M0813_20343</name>
</gene>
<dbReference type="Gene3D" id="3.30.710.10">
    <property type="entry name" value="Potassium Channel Kv1.1, Chain A"/>
    <property type="match status" value="1"/>
</dbReference>
<dbReference type="EMBL" id="JAOAOG010000145">
    <property type="protein sequence ID" value="KAJ6245390.1"/>
    <property type="molecule type" value="Genomic_DNA"/>
</dbReference>
<protein>
    <submittedName>
        <fullName evidence="4">Regulator of chromosome condensation</fullName>
    </submittedName>
</protein>
<evidence type="ECO:0000259" key="3">
    <source>
        <dbReference type="PROSITE" id="PS50097"/>
    </source>
</evidence>
<keyword evidence="1" id="KW-0677">Repeat</keyword>
<dbReference type="PROSITE" id="PS50012">
    <property type="entry name" value="RCC1_3"/>
    <property type="match status" value="3"/>
</dbReference>
<organism evidence="4 5">
    <name type="scientific">Anaeramoeba flamelloides</name>
    <dbReference type="NCBI Taxonomy" id="1746091"/>
    <lineage>
        <taxon>Eukaryota</taxon>
        <taxon>Metamonada</taxon>
        <taxon>Anaeramoebidae</taxon>
        <taxon>Anaeramoeba</taxon>
    </lineage>
</organism>
<evidence type="ECO:0000256" key="2">
    <source>
        <dbReference type="PROSITE-ProRule" id="PRU00235"/>
    </source>
</evidence>
<dbReference type="SUPFAM" id="SSF54695">
    <property type="entry name" value="POZ domain"/>
    <property type="match status" value="1"/>
</dbReference>
<dbReference type="InterPro" id="IPR051210">
    <property type="entry name" value="Ub_ligase/GEF_domain"/>
</dbReference>
<dbReference type="PROSITE" id="PS50097">
    <property type="entry name" value="BTB"/>
    <property type="match status" value="1"/>
</dbReference>
<dbReference type="InterPro" id="IPR000210">
    <property type="entry name" value="BTB/POZ_dom"/>
</dbReference>
<accession>A0ABQ8YL95</accession>
<dbReference type="InterPro" id="IPR011333">
    <property type="entry name" value="SKP1/BTB/POZ_sf"/>
</dbReference>
<comment type="caution">
    <text evidence="4">The sequence shown here is derived from an EMBL/GenBank/DDBJ whole genome shotgun (WGS) entry which is preliminary data.</text>
</comment>
<dbReference type="Proteomes" id="UP001150062">
    <property type="component" value="Unassembled WGS sequence"/>
</dbReference>
<dbReference type="SUPFAM" id="SSF50985">
    <property type="entry name" value="RCC1/BLIP-II"/>
    <property type="match status" value="1"/>
</dbReference>
<name>A0ABQ8YL95_9EUKA</name>
<evidence type="ECO:0000313" key="5">
    <source>
        <dbReference type="Proteomes" id="UP001150062"/>
    </source>
</evidence>
<proteinExistence type="predicted"/>
<evidence type="ECO:0000256" key="1">
    <source>
        <dbReference type="ARBA" id="ARBA00022737"/>
    </source>
</evidence>
<keyword evidence="5" id="KW-1185">Reference proteome</keyword>
<dbReference type="CDD" id="cd18186">
    <property type="entry name" value="BTB_POZ_ZBTB_KLHL-like"/>
    <property type="match status" value="1"/>
</dbReference>
<dbReference type="PANTHER" id="PTHR22870">
    <property type="entry name" value="REGULATOR OF CHROMOSOME CONDENSATION"/>
    <property type="match status" value="1"/>
</dbReference>
<dbReference type="Pfam" id="PF00415">
    <property type="entry name" value="RCC1"/>
    <property type="match status" value="2"/>
</dbReference>
<feature type="domain" description="BTB" evidence="3">
    <location>
        <begin position="508"/>
        <end position="587"/>
    </location>
</feature>
<reference evidence="4" key="1">
    <citation type="submission" date="2022-08" db="EMBL/GenBank/DDBJ databases">
        <title>Novel sulfate-reducing endosymbionts in the free-living metamonad Anaeramoeba.</title>
        <authorList>
            <person name="Jerlstrom-Hultqvist J."/>
            <person name="Cepicka I."/>
            <person name="Gallot-Lavallee L."/>
            <person name="Salas-Leiva D."/>
            <person name="Curtis B.A."/>
            <person name="Zahonova K."/>
            <person name="Pipaliya S."/>
            <person name="Dacks J."/>
            <person name="Roger A.J."/>
        </authorList>
    </citation>
    <scope>NUCLEOTIDE SEQUENCE</scope>
    <source>
        <strain evidence="4">Schooner1</strain>
    </source>
</reference>
<feature type="repeat" description="RCC1" evidence="2">
    <location>
        <begin position="225"/>
        <end position="275"/>
    </location>
</feature>
<dbReference type="PANTHER" id="PTHR22870:SF408">
    <property type="entry name" value="OS09G0560450 PROTEIN"/>
    <property type="match status" value="1"/>
</dbReference>
<dbReference type="InterPro" id="IPR000408">
    <property type="entry name" value="Reg_chr_condens"/>
</dbReference>
<sequence>MSNSKSTRKIKQTKTNNHQVYFAGPIYEFSFLTSKSKSKLPNWSPLTSIDELERIKKIVVGHKANCLVWKNPNKLEFYQKDKEKTEFQLPKKERIKDIVSGEETYLILTRSGKVFSLADKLKNSLFDFTSSVPLKDPEKSTFGSIRFVDFFEKNNLLVDSIAMSERCNFFLCTNGKLYGNGFNQFGQLGNGTEENQQLPTLLAEKVTRIFSGTHSFGYFYTTSQNEVYSGGDNCGGQLSMGSNNNNLPFKIPKCNASKIQDIKCGTFFSMILTKSGQLYSCGSKKYNGIGEDKYIFTQIPGLETKKTIQINAGTNYGLALTSEYELFGWGFDQDNMPTPQYSRSKPWRVPRKIALPRYFESNNNLKQNMQISCGIFITFIYPAFNNSNYGLLKDFKNLYKLYRTKKYCDSFLDPLNEKFPIHKLLVECRTGCKLSKIQKLFIETENSLGQKNATEINDFLKWVYYDKKTNANQPIFKLVFNNLKSTFPPPENSLQEDLYRLYKNEDSKDFNILVELSKKETVVKKKEHFGVVKVHKLLLIARSGLFRSLFDFDEENINQIKDYSGKSIESLQILIKYFYTNKIQLNKTCKDPKPIIDELKDSIEYYQLNEDSNLLEELEKIKRKAKRQK</sequence>
<evidence type="ECO:0000313" key="4">
    <source>
        <dbReference type="EMBL" id="KAJ6245390.1"/>
    </source>
</evidence>